<evidence type="ECO:0000256" key="1">
    <source>
        <dbReference type="ARBA" id="ARBA00084097"/>
    </source>
</evidence>
<dbReference type="PANTHER" id="PTHR11686:SF72">
    <property type="entry name" value="GAMMA-GLUTAMYL TRANSPEPTIDASE, ISOFORM A"/>
    <property type="match status" value="1"/>
</dbReference>
<dbReference type="GO" id="GO:0006751">
    <property type="term" value="P:glutathione catabolic process"/>
    <property type="evidence" value="ECO:0007669"/>
    <property type="project" value="InterPro"/>
</dbReference>
<name>A0A9P0GGV0_9CUCU</name>
<proteinExistence type="predicted"/>
<evidence type="ECO:0000313" key="6">
    <source>
        <dbReference type="Proteomes" id="UP001153636"/>
    </source>
</evidence>
<dbReference type="NCBIfam" id="TIGR00066">
    <property type="entry name" value="g_glut_trans"/>
    <property type="match status" value="1"/>
</dbReference>
<reference evidence="5" key="1">
    <citation type="submission" date="2022-01" db="EMBL/GenBank/DDBJ databases">
        <authorList>
            <person name="King R."/>
        </authorList>
    </citation>
    <scope>NUCLEOTIDE SEQUENCE</scope>
</reference>
<evidence type="ECO:0000256" key="2">
    <source>
        <dbReference type="PIRSR" id="PIRSR600101-1"/>
    </source>
</evidence>
<dbReference type="GO" id="GO:0005886">
    <property type="term" value="C:plasma membrane"/>
    <property type="evidence" value="ECO:0007669"/>
    <property type="project" value="TreeGrafter"/>
</dbReference>
<gene>
    <name evidence="5" type="ORF">PSYICH_LOCUS10361</name>
</gene>
<accession>A0A9P0GGV0</accession>
<dbReference type="Gene3D" id="1.10.246.130">
    <property type="match status" value="1"/>
</dbReference>
<dbReference type="EMBL" id="OV651816">
    <property type="protein sequence ID" value="CAH1109280.1"/>
    <property type="molecule type" value="Genomic_DNA"/>
</dbReference>
<dbReference type="SUPFAM" id="SSF56235">
    <property type="entry name" value="N-terminal nucleophile aminohydrolases (Ntn hydrolases)"/>
    <property type="match status" value="1"/>
</dbReference>
<protein>
    <submittedName>
        <fullName evidence="5">Uncharacterized protein</fullName>
    </submittedName>
</protein>
<dbReference type="Proteomes" id="UP001153636">
    <property type="component" value="Chromosome 4"/>
</dbReference>
<dbReference type="InterPro" id="IPR000101">
    <property type="entry name" value="GGT_peptidase"/>
</dbReference>
<dbReference type="InterPro" id="IPR043138">
    <property type="entry name" value="GGT_lsub"/>
</dbReference>
<feature type="binding site" evidence="3">
    <location>
        <begin position="387"/>
        <end position="389"/>
    </location>
    <ligand>
        <name>L-glutamate</name>
        <dbReference type="ChEBI" id="CHEBI:29985"/>
    </ligand>
</feature>
<evidence type="ECO:0000256" key="3">
    <source>
        <dbReference type="PIRSR" id="PIRSR600101-2"/>
    </source>
</evidence>
<feature type="signal peptide" evidence="4">
    <location>
        <begin position="1"/>
        <end position="22"/>
    </location>
</feature>
<dbReference type="OrthoDB" id="1081007at2759"/>
<keyword evidence="4" id="KW-0732">Signal</keyword>
<feature type="binding site" evidence="3">
    <location>
        <position position="462"/>
    </location>
    <ligand>
        <name>L-glutamate</name>
        <dbReference type="ChEBI" id="CHEBI:29985"/>
    </ligand>
</feature>
<keyword evidence="1" id="KW-1199">Hemostasis impairing toxin</keyword>
<dbReference type="AlphaFoldDB" id="A0A9P0GGV0"/>
<keyword evidence="1" id="KW-1202">Platelet aggregation activating toxin</keyword>
<dbReference type="FunFam" id="1.10.246.130:FF:000001">
    <property type="entry name" value="Gamma-glutamyltransferase 5 isoform 1"/>
    <property type="match status" value="1"/>
</dbReference>
<organism evidence="5 6">
    <name type="scientific">Psylliodes chrysocephalus</name>
    <dbReference type="NCBI Taxonomy" id="3402493"/>
    <lineage>
        <taxon>Eukaryota</taxon>
        <taxon>Metazoa</taxon>
        <taxon>Ecdysozoa</taxon>
        <taxon>Arthropoda</taxon>
        <taxon>Hexapoda</taxon>
        <taxon>Insecta</taxon>
        <taxon>Pterygota</taxon>
        <taxon>Neoptera</taxon>
        <taxon>Endopterygota</taxon>
        <taxon>Coleoptera</taxon>
        <taxon>Polyphaga</taxon>
        <taxon>Cucujiformia</taxon>
        <taxon>Chrysomeloidea</taxon>
        <taxon>Chrysomelidae</taxon>
        <taxon>Galerucinae</taxon>
        <taxon>Alticini</taxon>
        <taxon>Psylliodes</taxon>
    </lineage>
</organism>
<feature type="active site" description="Nucleophile" evidence="2">
    <location>
        <position position="369"/>
    </location>
</feature>
<dbReference type="Gene3D" id="3.60.20.40">
    <property type="match status" value="1"/>
</dbReference>
<dbReference type="InterPro" id="IPR043137">
    <property type="entry name" value="GGT_ssub_C"/>
</dbReference>
<feature type="binding site" evidence="3">
    <location>
        <position position="95"/>
    </location>
    <ligand>
        <name>L-glutamate</name>
        <dbReference type="ChEBI" id="CHEBI:29985"/>
    </ligand>
</feature>
<dbReference type="Pfam" id="PF01019">
    <property type="entry name" value="G_glu_transpept"/>
    <property type="match status" value="1"/>
</dbReference>
<dbReference type="FunFam" id="3.60.20.40:FF:000001">
    <property type="entry name" value="Gamma-glutamyltranspeptidase 1"/>
    <property type="match status" value="1"/>
</dbReference>
<dbReference type="GO" id="GO:0036374">
    <property type="term" value="F:glutathione hydrolase activity"/>
    <property type="evidence" value="ECO:0007669"/>
    <property type="project" value="InterPro"/>
</dbReference>
<keyword evidence="6" id="KW-1185">Reference proteome</keyword>
<evidence type="ECO:0000256" key="4">
    <source>
        <dbReference type="SAM" id="SignalP"/>
    </source>
</evidence>
<dbReference type="PANTHER" id="PTHR11686">
    <property type="entry name" value="GAMMA GLUTAMYL TRANSPEPTIDASE"/>
    <property type="match status" value="1"/>
</dbReference>
<feature type="binding site" evidence="3">
    <location>
        <position position="411"/>
    </location>
    <ligand>
        <name>L-glutamate</name>
        <dbReference type="ChEBI" id="CHEBI:29985"/>
    </ligand>
</feature>
<dbReference type="PRINTS" id="PR01210">
    <property type="entry name" value="GGTRANSPTASE"/>
</dbReference>
<evidence type="ECO:0000313" key="5">
    <source>
        <dbReference type="EMBL" id="CAH1109280.1"/>
    </source>
</evidence>
<dbReference type="InterPro" id="IPR029055">
    <property type="entry name" value="Ntn_hydrolases_N"/>
</dbReference>
<keyword evidence="1" id="KW-0800">Toxin</keyword>
<feature type="chain" id="PRO_5040151701" evidence="4">
    <location>
        <begin position="23"/>
        <end position="565"/>
    </location>
</feature>
<sequence length="565" mass="61871">MKTEIFVMKSVIILLFTLKCSSVEDVRKGAVVTNGFGCSEIGAAILQKGGNAVDAAIAALFCEGVSMPQSMGLGGGFLVTLYNKTTGEVWTMNARETAPKNAHRDMYLKDPDSSKWGGKAVGVPSELRGYWHLYQKFGGKVSWRELIEPTIKICTNGVKVTSYLAGVYKRKKDFLYKDPVMRSIYINSVTNDTYQEGENVKLLKLAETLKIIAEEGGDALHNGSLTENFVKDVQDNDGILTVEDMNNYLPIWEKPISVDLKNNQILYTSPLPASGILIALILNTLRDFVDTYNVDSVTASQRIVETFKYAYGRRGEMGDPNFANVTELINDYTSKSYATKIRALISDTKTYQNPEHYNAKFASPDDHGTAHISVLSPDGDAVAVTSTINLLFGAGFASKSTGIILNNEMRDFSSPNMLNGNGFASSPINFVAPGKRAVSAMCPVIILDGNKDVLMAIGGAGGPKITTAVSLVIMRHLWLGMDLKSAIYEKRFHHQLFPMEISFEPQYATEGRHIVDGLAKIGHKYINSPDDNGFAAITGISGKDNSGTISAWSDRRRPGYTTYVY</sequence>